<dbReference type="PANTHER" id="PTHR30069:SF46">
    <property type="entry name" value="OAR PROTEIN"/>
    <property type="match status" value="1"/>
</dbReference>
<organism evidence="8 9">
    <name type="scientific">Koribacter versatilis (strain Ellin345)</name>
    <dbReference type="NCBI Taxonomy" id="204669"/>
    <lineage>
        <taxon>Bacteria</taxon>
        <taxon>Pseudomonadati</taxon>
        <taxon>Acidobacteriota</taxon>
        <taxon>Terriglobia</taxon>
        <taxon>Terriglobales</taxon>
        <taxon>Candidatus Korobacteraceae</taxon>
        <taxon>Candidatus Korobacter</taxon>
    </lineage>
</organism>
<dbReference type="InterPro" id="IPR013784">
    <property type="entry name" value="Carb-bd-like_fold"/>
</dbReference>
<dbReference type="Gene3D" id="2.40.170.20">
    <property type="entry name" value="TonB-dependent receptor, beta-barrel domain"/>
    <property type="match status" value="1"/>
</dbReference>
<comment type="subcellular location">
    <subcellularLocation>
        <location evidence="1">Cell outer membrane</location>
        <topology evidence="1">Multi-pass membrane protein</topology>
    </subcellularLocation>
</comment>
<dbReference type="PANTHER" id="PTHR30069">
    <property type="entry name" value="TONB-DEPENDENT OUTER MEMBRANE RECEPTOR"/>
    <property type="match status" value="1"/>
</dbReference>
<dbReference type="HOGENOM" id="CLU_006298_0_0_0"/>
<dbReference type="GO" id="GO:0030246">
    <property type="term" value="F:carbohydrate binding"/>
    <property type="evidence" value="ECO:0007669"/>
    <property type="project" value="InterPro"/>
</dbReference>
<dbReference type="Pfam" id="PF13620">
    <property type="entry name" value="CarboxypepD_reg"/>
    <property type="match status" value="1"/>
</dbReference>
<dbReference type="KEGG" id="aba:Acid345_0691"/>
<dbReference type="EnsemblBacteria" id="ABF39696">
    <property type="protein sequence ID" value="ABF39696"/>
    <property type="gene ID" value="Acid345_0691"/>
</dbReference>
<proteinExistence type="predicted"/>
<dbReference type="RefSeq" id="WP_011521498.1">
    <property type="nucleotide sequence ID" value="NC_008009.1"/>
</dbReference>
<evidence type="ECO:0000256" key="6">
    <source>
        <dbReference type="ARBA" id="ARBA00023237"/>
    </source>
</evidence>
<dbReference type="GO" id="GO:0044718">
    <property type="term" value="P:siderophore transmembrane transport"/>
    <property type="evidence" value="ECO:0007669"/>
    <property type="project" value="TreeGrafter"/>
</dbReference>
<reference evidence="8 9" key="1">
    <citation type="journal article" date="2009" name="Appl. Environ. Microbiol.">
        <title>Three genomes from the phylum Acidobacteria provide insight into the lifestyles of these microorganisms in soils.</title>
        <authorList>
            <person name="Ward N.L."/>
            <person name="Challacombe J.F."/>
            <person name="Janssen P.H."/>
            <person name="Henrissat B."/>
            <person name="Coutinho P.M."/>
            <person name="Wu M."/>
            <person name="Xie G."/>
            <person name="Haft D.H."/>
            <person name="Sait M."/>
            <person name="Badger J."/>
            <person name="Barabote R.D."/>
            <person name="Bradley B."/>
            <person name="Brettin T.S."/>
            <person name="Brinkac L.M."/>
            <person name="Bruce D."/>
            <person name="Creasy T."/>
            <person name="Daugherty S.C."/>
            <person name="Davidsen T.M."/>
            <person name="DeBoy R.T."/>
            <person name="Detter J.C."/>
            <person name="Dodson R.J."/>
            <person name="Durkin A.S."/>
            <person name="Ganapathy A."/>
            <person name="Gwinn-Giglio M."/>
            <person name="Han C.S."/>
            <person name="Khouri H."/>
            <person name="Kiss H."/>
            <person name="Kothari S.P."/>
            <person name="Madupu R."/>
            <person name="Nelson K.E."/>
            <person name="Nelson W.C."/>
            <person name="Paulsen I."/>
            <person name="Penn K."/>
            <person name="Ren Q."/>
            <person name="Rosovitz M.J."/>
            <person name="Selengut J.D."/>
            <person name="Shrivastava S."/>
            <person name="Sullivan S.A."/>
            <person name="Tapia R."/>
            <person name="Thompson L.S."/>
            <person name="Watkins K.L."/>
            <person name="Yang Q."/>
            <person name="Yu C."/>
            <person name="Zafar N."/>
            <person name="Zhou L."/>
            <person name="Kuske C.R."/>
        </authorList>
    </citation>
    <scope>NUCLEOTIDE SEQUENCE [LARGE SCALE GENOMIC DNA]</scope>
    <source>
        <strain evidence="8 9">Ellin345</strain>
    </source>
</reference>
<sequence>MTHRLLRTALVCVSFVSIFGVLTSAQEFRGGLAGRVQDASGARVAAAHVQVQAPESSVQRETATDASGNFRFSDLPVGRYQVTVNAQGFGVATSEVAVLVGSTRDVFVTLHPPSVKESVAVSGEASSITMQPLDTSSPVHQAVVSAHDLEELPLANRSFANMAYLAPGTQPIEPSDPTKARITAVGTGGSSGLNNENSVDGGDNSDDYIGGFLQNFSTDSIQQFAFRVAQEDADTGRTTGGSVVITTKRGTNDWHGLFGFYDRTSGLTARYPIDNPEPNPKQPFSRQNYIFNGGGPIKKDKLWGFGSLEYVHERASIAYSNDSLAQFNALASLAQAGYIPGAPDIAVPPYVITPFNDYIGDARLDWAQSDHSQWFLRGATDRYTTENDMVQQGTLPSVGATTRSLYWNFALNNQYQFSNTWLGSFTFDASILHRTVNRNQYYGFSLDFPFTTTPSVITGADTFGDNSFVTPITAFPVLRNQQKYQFRYDLSHSTPKHTMKFGVNLIHEPVIGGVLASQAETVIAYSQNPVDYAANPASFAFTSAYLTNPDTCNENALDPDTVCTATPAGDGSFWQNVQRLGIYAEDIWRVTPHLTLNYGLRWDTTFGLFDVGGRSQNANVALQTIAYPQYNGVPLDNRKQFGPRVGAIYSPGDSGKLVLRAGFGMFYNDLAQNGWVDALMAVNPGNANVNSTGAIIDPHYHTPYAIDASAGVEYAFDQDWMGAVEFTHQTGMHGYRRYDYPDVSVFRSDNRSAYDGLVLRVQGNVSKHYSLTAHYTFAKAQTWGCQLGELFDYVNGVCDPFNAFGPGDYGPAGEDVRHRFVLAGTWHAPLGIELSTMTQAESGRPFTITNPDGSGRAVINGVTTTMDQFRGRPYFQVDLRVSRPFHIQERWQVTPFFEMFNLFNRNNPGAFYRANMADLPVNDPDNATAICLNADCSQTKPITSPNQLRIPAGAFGDFFGPGTTVGIPFSGQFGVRVSF</sequence>
<dbReference type="STRING" id="204669.Acid345_0691"/>
<protein>
    <recommendedName>
        <fullName evidence="7">TonB-dependent transporter Oar-like beta-barrel domain-containing protein</fullName>
    </recommendedName>
</protein>
<dbReference type="Gene3D" id="2.60.40.1120">
    <property type="entry name" value="Carboxypeptidase-like, regulatory domain"/>
    <property type="match status" value="1"/>
</dbReference>
<dbReference type="InterPro" id="IPR039426">
    <property type="entry name" value="TonB-dep_rcpt-like"/>
</dbReference>
<dbReference type="EMBL" id="CP000360">
    <property type="protein sequence ID" value="ABF39696.1"/>
    <property type="molecule type" value="Genomic_DNA"/>
</dbReference>
<dbReference type="SUPFAM" id="SSF49452">
    <property type="entry name" value="Starch-binding domain-like"/>
    <property type="match status" value="1"/>
</dbReference>
<evidence type="ECO:0000313" key="8">
    <source>
        <dbReference type="EMBL" id="ABF39696.1"/>
    </source>
</evidence>
<dbReference type="Pfam" id="PF25183">
    <property type="entry name" value="OMP_b-brl_4"/>
    <property type="match status" value="2"/>
</dbReference>
<keyword evidence="9" id="KW-1185">Reference proteome</keyword>
<keyword evidence="3" id="KW-1134">Transmembrane beta strand</keyword>
<dbReference type="eggNOG" id="COG4774">
    <property type="taxonomic scope" value="Bacteria"/>
</dbReference>
<dbReference type="SUPFAM" id="SSF56935">
    <property type="entry name" value="Porins"/>
    <property type="match status" value="1"/>
</dbReference>
<keyword evidence="6" id="KW-0998">Cell outer membrane</keyword>
<evidence type="ECO:0000256" key="1">
    <source>
        <dbReference type="ARBA" id="ARBA00004571"/>
    </source>
</evidence>
<dbReference type="InterPro" id="IPR057601">
    <property type="entry name" value="Oar-like_b-barrel"/>
</dbReference>
<dbReference type="Proteomes" id="UP000002432">
    <property type="component" value="Chromosome"/>
</dbReference>
<evidence type="ECO:0000259" key="7">
    <source>
        <dbReference type="Pfam" id="PF25183"/>
    </source>
</evidence>
<evidence type="ECO:0000256" key="3">
    <source>
        <dbReference type="ARBA" id="ARBA00022452"/>
    </source>
</evidence>
<evidence type="ECO:0000313" key="9">
    <source>
        <dbReference type="Proteomes" id="UP000002432"/>
    </source>
</evidence>
<gene>
    <name evidence="8" type="ordered locus">Acid345_0691</name>
</gene>
<dbReference type="AlphaFoldDB" id="Q1ITV4"/>
<keyword evidence="5" id="KW-0472">Membrane</keyword>
<keyword evidence="2" id="KW-0813">Transport</keyword>
<dbReference type="InterPro" id="IPR036942">
    <property type="entry name" value="Beta-barrel_TonB_sf"/>
</dbReference>
<evidence type="ECO:0000256" key="4">
    <source>
        <dbReference type="ARBA" id="ARBA00022692"/>
    </source>
</evidence>
<accession>Q1ITV4</accession>
<dbReference type="GO" id="GO:0009279">
    <property type="term" value="C:cell outer membrane"/>
    <property type="evidence" value="ECO:0007669"/>
    <property type="project" value="UniProtKB-SubCell"/>
</dbReference>
<evidence type="ECO:0000256" key="5">
    <source>
        <dbReference type="ARBA" id="ARBA00023136"/>
    </source>
</evidence>
<dbReference type="GO" id="GO:0015344">
    <property type="term" value="F:siderophore uptake transmembrane transporter activity"/>
    <property type="evidence" value="ECO:0007669"/>
    <property type="project" value="TreeGrafter"/>
</dbReference>
<feature type="domain" description="TonB-dependent transporter Oar-like beta-barrel" evidence="7">
    <location>
        <begin position="354"/>
        <end position="690"/>
    </location>
</feature>
<feature type="domain" description="TonB-dependent transporter Oar-like beta-barrel" evidence="7">
    <location>
        <begin position="246"/>
        <end position="321"/>
    </location>
</feature>
<keyword evidence="4" id="KW-0812">Transmembrane</keyword>
<name>Q1ITV4_KORVE</name>
<evidence type="ECO:0000256" key="2">
    <source>
        <dbReference type="ARBA" id="ARBA00022448"/>
    </source>
</evidence>